<evidence type="ECO:0000313" key="4">
    <source>
        <dbReference type="Proteomes" id="UP001363151"/>
    </source>
</evidence>
<gene>
    <name evidence="3" type="ORF">SO694_00008359</name>
</gene>
<feature type="region of interest" description="Disordered" evidence="1">
    <location>
        <begin position="1"/>
        <end position="47"/>
    </location>
</feature>
<evidence type="ECO:0000256" key="2">
    <source>
        <dbReference type="SAM" id="Phobius"/>
    </source>
</evidence>
<keyword evidence="2" id="KW-1133">Transmembrane helix</keyword>
<reference evidence="3 4" key="1">
    <citation type="submission" date="2024-03" db="EMBL/GenBank/DDBJ databases">
        <title>Aureococcus anophagefferens CCMP1851 and Kratosvirus quantuckense: Draft genome of a second virus-susceptible host strain in the model system.</title>
        <authorList>
            <person name="Chase E."/>
            <person name="Truchon A.R."/>
            <person name="Schepens W."/>
            <person name="Wilhelm S.W."/>
        </authorList>
    </citation>
    <scope>NUCLEOTIDE SEQUENCE [LARGE SCALE GENOMIC DNA]</scope>
    <source>
        <strain evidence="3 4">CCMP1851</strain>
    </source>
</reference>
<protein>
    <submittedName>
        <fullName evidence="3">Uncharacterized protein</fullName>
    </submittedName>
</protein>
<feature type="compositionally biased region" description="Acidic residues" evidence="1">
    <location>
        <begin position="237"/>
        <end position="246"/>
    </location>
</feature>
<accession>A0ABR1GDT0</accession>
<keyword evidence="2" id="KW-0472">Membrane</keyword>
<feature type="transmembrane region" description="Helical" evidence="2">
    <location>
        <begin position="176"/>
        <end position="200"/>
    </location>
</feature>
<organism evidence="3 4">
    <name type="scientific">Aureococcus anophagefferens</name>
    <name type="common">Harmful bloom alga</name>
    <dbReference type="NCBI Taxonomy" id="44056"/>
    <lineage>
        <taxon>Eukaryota</taxon>
        <taxon>Sar</taxon>
        <taxon>Stramenopiles</taxon>
        <taxon>Ochrophyta</taxon>
        <taxon>Pelagophyceae</taxon>
        <taxon>Pelagomonadales</taxon>
        <taxon>Pelagomonadaceae</taxon>
        <taxon>Aureococcus</taxon>
    </lineage>
</organism>
<keyword evidence="4" id="KW-1185">Reference proteome</keyword>
<comment type="caution">
    <text evidence="3">The sequence shown here is derived from an EMBL/GenBank/DDBJ whole genome shotgun (WGS) entry which is preliminary data.</text>
</comment>
<name>A0ABR1GDT0_AURAN</name>
<sequence>MDSNDALMQQDVTDAAQEEPDAAPDTPRSDHSLSIDPPSDPEPQPWRAPWTQLRCFYGRLGGAFGWRYVATVSLTYGVNQGVGEALLFGAQKYFFLGDLGLSAAREPARRLLQHPQRSAVFRCAGATCATSLAIGNLQAFYRRDDADAVVGSLTVGLGLCLSLFIFSGLKAISRDLASAAVFIFLSGALSPATEVMFAWFHDDEKDDGNCAKRCAEGDEDCGWAGTRLPVHRQPGGPDDDADDDDGPAALELVGTDSAEERALV</sequence>
<evidence type="ECO:0000313" key="3">
    <source>
        <dbReference type="EMBL" id="KAK7254132.1"/>
    </source>
</evidence>
<feature type="region of interest" description="Disordered" evidence="1">
    <location>
        <begin position="221"/>
        <end position="249"/>
    </location>
</feature>
<feature type="compositionally biased region" description="Polar residues" evidence="1">
    <location>
        <begin position="1"/>
        <end position="12"/>
    </location>
</feature>
<feature type="transmembrane region" description="Helical" evidence="2">
    <location>
        <begin position="119"/>
        <end position="137"/>
    </location>
</feature>
<dbReference type="EMBL" id="JBBJCI010000032">
    <property type="protein sequence ID" value="KAK7254132.1"/>
    <property type="molecule type" value="Genomic_DNA"/>
</dbReference>
<feature type="transmembrane region" description="Helical" evidence="2">
    <location>
        <begin position="149"/>
        <end position="169"/>
    </location>
</feature>
<evidence type="ECO:0000256" key="1">
    <source>
        <dbReference type="SAM" id="MobiDB-lite"/>
    </source>
</evidence>
<keyword evidence="2" id="KW-0812">Transmembrane</keyword>
<proteinExistence type="predicted"/>
<dbReference type="Proteomes" id="UP001363151">
    <property type="component" value="Unassembled WGS sequence"/>
</dbReference>